<comment type="subcellular location">
    <subcellularLocation>
        <location evidence="2">Cytoplasm</location>
    </subcellularLocation>
</comment>
<dbReference type="EMBL" id="LFEJ01000014">
    <property type="protein sequence ID" value="KMV34652.1"/>
    <property type="molecule type" value="Genomic_DNA"/>
</dbReference>
<evidence type="ECO:0000259" key="10">
    <source>
        <dbReference type="Pfam" id="PF18113"/>
    </source>
</evidence>
<evidence type="ECO:0000256" key="5">
    <source>
        <dbReference type="ARBA" id="ARBA00022630"/>
    </source>
</evidence>
<dbReference type="RefSeq" id="WP_048887974.1">
    <property type="nucleotide sequence ID" value="NZ_LFEJ01000014.1"/>
</dbReference>
<gene>
    <name evidence="11" type="ORF">ACH50_10915</name>
</gene>
<sequence length="377" mass="40634">MSDGIVIIGSGFAARQLVKNLRKQDPKVTITLIAADSMDEYNKPDLSHVISQQQRADDLTRQRAGEFAEQYQLRLFPSTWVTEIDPQARIVKSQTQSWRYDQLVLATGASAITPPVEGRELMLTLNSQQEYQACESQLRDAQRVLMLGGGLIGSELAMDFKRAGKQVTVVDSAASLLASLMPPEVSARLQYKLTQLGVELALNQQLTALRPGESGLQATLASGRTLEVDAVIAAIGLRPNIDLARRAGLAVNRGIVVNSQLQTSDPHIYALGDCAEINGQLLPFLQPIQLSAMTAAKNLAGGSQPLTLPAMLVKVKTPELPLHLAGDTRSADLAWHIALGGEGMVAKGVDGEGRLRAFVVSEACMPQAFALLRELKP</sequence>
<dbReference type="PRINTS" id="PR00368">
    <property type="entry name" value="FADPNR"/>
</dbReference>
<organism evidence="11 12">
    <name type="scientific">Franconibacter pulveris</name>
    <dbReference type="NCBI Taxonomy" id="435910"/>
    <lineage>
        <taxon>Bacteria</taxon>
        <taxon>Pseudomonadati</taxon>
        <taxon>Pseudomonadota</taxon>
        <taxon>Gammaproteobacteria</taxon>
        <taxon>Enterobacterales</taxon>
        <taxon>Enterobacteriaceae</taxon>
        <taxon>Franconibacter</taxon>
    </lineage>
</organism>
<dbReference type="AlphaFoldDB" id="A0A0J8VNZ3"/>
<dbReference type="STRING" id="1121863.GCA_000621185_02254"/>
<evidence type="ECO:0000256" key="3">
    <source>
        <dbReference type="ARBA" id="ARBA00006442"/>
    </source>
</evidence>
<keyword evidence="12" id="KW-1185">Reference proteome</keyword>
<dbReference type="InterPro" id="IPR041364">
    <property type="entry name" value="Rbx-bd"/>
</dbReference>
<evidence type="ECO:0000256" key="2">
    <source>
        <dbReference type="ARBA" id="ARBA00004496"/>
    </source>
</evidence>
<dbReference type="Gene3D" id="3.30.390.120">
    <property type="match status" value="1"/>
</dbReference>
<dbReference type="GO" id="GO:0016731">
    <property type="term" value="F:oxidoreductase activity, acting on iron-sulfur proteins as donors, NAD or NADP as acceptor"/>
    <property type="evidence" value="ECO:0007669"/>
    <property type="project" value="InterPro"/>
</dbReference>
<dbReference type="OrthoDB" id="9808980at2"/>
<dbReference type="GO" id="GO:0005737">
    <property type="term" value="C:cytoplasm"/>
    <property type="evidence" value="ECO:0007669"/>
    <property type="project" value="UniProtKB-SubCell"/>
</dbReference>
<dbReference type="HAMAP" id="MF_01313">
    <property type="entry name" value="NorW"/>
    <property type="match status" value="1"/>
</dbReference>
<dbReference type="Pfam" id="PF07992">
    <property type="entry name" value="Pyr_redox_2"/>
    <property type="match status" value="1"/>
</dbReference>
<dbReference type="SUPFAM" id="SSF51905">
    <property type="entry name" value="FAD/NAD(P)-binding domain"/>
    <property type="match status" value="1"/>
</dbReference>
<evidence type="ECO:0000313" key="11">
    <source>
        <dbReference type="EMBL" id="KMV34652.1"/>
    </source>
</evidence>
<evidence type="ECO:0000256" key="7">
    <source>
        <dbReference type="ARBA" id="ARBA00023002"/>
    </source>
</evidence>
<dbReference type="InterPro" id="IPR050260">
    <property type="entry name" value="FAD-bd_OxRdtase"/>
</dbReference>
<dbReference type="InterPro" id="IPR036188">
    <property type="entry name" value="FAD/NAD-bd_sf"/>
</dbReference>
<comment type="caution">
    <text evidence="11">The sequence shown here is derived from an EMBL/GenBank/DDBJ whole genome shotgun (WGS) entry which is preliminary data.</text>
</comment>
<dbReference type="PANTHER" id="PTHR43429:SF3">
    <property type="entry name" value="NITRITE REDUCTASE [NAD(P)H]"/>
    <property type="match status" value="1"/>
</dbReference>
<name>A0A0J8VNZ3_9ENTR</name>
<dbReference type="NCBIfam" id="NF003437">
    <property type="entry name" value="PRK04965.1"/>
    <property type="match status" value="1"/>
</dbReference>
<evidence type="ECO:0000256" key="1">
    <source>
        <dbReference type="ARBA" id="ARBA00001974"/>
    </source>
</evidence>
<protein>
    <submittedName>
        <fullName evidence="11">NADH:flavorubredoxin oxidoreductase</fullName>
    </submittedName>
</protein>
<accession>A0A0J8VNZ3</accession>
<reference evidence="11 12" key="1">
    <citation type="submission" date="2015-06" db="EMBL/GenBank/DDBJ databases">
        <title>Genome sequencing of Cronobacter sp. strain DJ34 isolated from petroleum contaminated sludge of Duliajan Oil Fields, Assam, India.</title>
        <authorList>
            <person name="Pal S."/>
            <person name="Banerjee T.D."/>
            <person name="Roy A."/>
            <person name="Sar P."/>
            <person name="Kazy S.K."/>
        </authorList>
    </citation>
    <scope>NUCLEOTIDE SEQUENCE [LARGE SCALE GENOMIC DNA]</scope>
    <source>
        <strain evidence="11 12">DJ34</strain>
    </source>
</reference>
<comment type="similarity">
    <text evidence="3">Belongs to the FAD-dependent oxidoreductase family.</text>
</comment>
<feature type="domain" description="Rubredoxin binding" evidence="10">
    <location>
        <begin position="306"/>
        <end position="375"/>
    </location>
</feature>
<proteinExistence type="inferred from homology"/>
<dbReference type="Proteomes" id="UP000037315">
    <property type="component" value="Unassembled WGS sequence"/>
</dbReference>
<dbReference type="PATRIC" id="fig|1656095.3.peg.1210"/>
<evidence type="ECO:0000259" key="9">
    <source>
        <dbReference type="Pfam" id="PF07992"/>
    </source>
</evidence>
<evidence type="ECO:0000313" key="12">
    <source>
        <dbReference type="Proteomes" id="UP000037315"/>
    </source>
</evidence>
<evidence type="ECO:0000256" key="4">
    <source>
        <dbReference type="ARBA" id="ARBA00022490"/>
    </source>
</evidence>
<dbReference type="InterPro" id="IPR023753">
    <property type="entry name" value="FAD/NAD-binding_dom"/>
</dbReference>
<dbReference type="Gene3D" id="3.50.50.60">
    <property type="entry name" value="FAD/NAD(P)-binding domain"/>
    <property type="match status" value="2"/>
</dbReference>
<feature type="domain" description="FAD/NAD(P)-binding" evidence="9">
    <location>
        <begin position="5"/>
        <end position="278"/>
    </location>
</feature>
<dbReference type="PRINTS" id="PR00411">
    <property type="entry name" value="PNDRDTASEI"/>
</dbReference>
<evidence type="ECO:0000256" key="6">
    <source>
        <dbReference type="ARBA" id="ARBA00022827"/>
    </source>
</evidence>
<comment type="cofactor">
    <cofactor evidence="1">
        <name>FAD</name>
        <dbReference type="ChEBI" id="CHEBI:57692"/>
    </cofactor>
</comment>
<keyword evidence="5" id="KW-0285">Flavoprotein</keyword>
<dbReference type="PANTHER" id="PTHR43429">
    <property type="entry name" value="PYRIDINE NUCLEOTIDE-DISULFIDE OXIDOREDUCTASE DOMAIN-CONTAINING"/>
    <property type="match status" value="1"/>
</dbReference>
<keyword evidence="4" id="KW-0963">Cytoplasm</keyword>
<dbReference type="Pfam" id="PF18113">
    <property type="entry name" value="Rbx_binding"/>
    <property type="match status" value="1"/>
</dbReference>
<keyword evidence="6" id="KW-0274">FAD</keyword>
<keyword evidence="7" id="KW-0560">Oxidoreductase</keyword>
<dbReference type="InterPro" id="IPR023961">
    <property type="entry name" value="NO_rdtase_NorW"/>
</dbReference>
<keyword evidence="8" id="KW-0520">NAD</keyword>
<evidence type="ECO:0000256" key="8">
    <source>
        <dbReference type="ARBA" id="ARBA00023027"/>
    </source>
</evidence>